<organism evidence="2 3">
    <name type="scientific">Sporothrix schenckii 1099-18</name>
    <dbReference type="NCBI Taxonomy" id="1397361"/>
    <lineage>
        <taxon>Eukaryota</taxon>
        <taxon>Fungi</taxon>
        <taxon>Dikarya</taxon>
        <taxon>Ascomycota</taxon>
        <taxon>Pezizomycotina</taxon>
        <taxon>Sordariomycetes</taxon>
        <taxon>Sordariomycetidae</taxon>
        <taxon>Ophiostomatales</taxon>
        <taxon>Ophiostomataceae</taxon>
        <taxon>Sporothrix</taxon>
    </lineage>
</organism>
<proteinExistence type="predicted"/>
<evidence type="ECO:0000313" key="2">
    <source>
        <dbReference type="EMBL" id="KJR81347.1"/>
    </source>
</evidence>
<dbReference type="VEuPathDB" id="FungiDB:SPSK_01278"/>
<name>A0A0F2LV57_SPOSC</name>
<reference evidence="2 3" key="2">
    <citation type="journal article" date="2015" name="Eukaryot. Cell">
        <title>Asexual propagation of a virulent clone complex in a human and feline outbreak of sporotrichosis.</title>
        <authorList>
            <person name="Teixeira Mde M."/>
            <person name="Rodrigues A.M."/>
            <person name="Tsui C.K."/>
            <person name="de Almeida L.G."/>
            <person name="Van Diepeningen A.D."/>
            <person name="van den Ende B.G."/>
            <person name="Fernandes G.F."/>
            <person name="Kano R."/>
            <person name="Hamelin R.C."/>
            <person name="Lopes-Bezerra L.M."/>
            <person name="Vasconcelos A.T."/>
            <person name="de Hoog S."/>
            <person name="de Camargo Z.P."/>
            <person name="Felipe M.S."/>
        </authorList>
    </citation>
    <scope>NUCLEOTIDE SEQUENCE [LARGE SCALE GENOMIC DNA]</scope>
    <source>
        <strain evidence="2 3">1099-18</strain>
    </source>
</reference>
<protein>
    <submittedName>
        <fullName evidence="2">Uncharacterized protein</fullName>
    </submittedName>
</protein>
<dbReference type="Proteomes" id="UP000033710">
    <property type="component" value="Unassembled WGS sequence"/>
</dbReference>
<evidence type="ECO:0000313" key="3">
    <source>
        <dbReference type="Proteomes" id="UP000033710"/>
    </source>
</evidence>
<dbReference type="AlphaFoldDB" id="A0A0F2LV57"/>
<dbReference type="KEGG" id="ssck:SPSK_01278"/>
<feature type="signal peptide" evidence="1">
    <location>
        <begin position="1"/>
        <end position="21"/>
    </location>
</feature>
<dbReference type="RefSeq" id="XP_016584023.1">
    <property type="nucleotide sequence ID" value="XM_016728208.1"/>
</dbReference>
<keyword evidence="1" id="KW-0732">Signal</keyword>
<dbReference type="OrthoDB" id="3915838at2759"/>
<dbReference type="EMBL" id="AXCR01000011">
    <property type="protein sequence ID" value="KJR81347.1"/>
    <property type="molecule type" value="Genomic_DNA"/>
</dbReference>
<reference evidence="2 3" key="1">
    <citation type="journal article" date="2014" name="BMC Genomics">
        <title>Comparative genomics of the major fungal agents of human and animal Sporotrichosis: Sporothrix schenckii and Sporothrix brasiliensis.</title>
        <authorList>
            <person name="Teixeira M.M."/>
            <person name="de Almeida L.G."/>
            <person name="Kubitschek-Barreira P."/>
            <person name="Alves F.L."/>
            <person name="Kioshima E.S."/>
            <person name="Abadio A.K."/>
            <person name="Fernandes L."/>
            <person name="Derengowski L.S."/>
            <person name="Ferreira K.S."/>
            <person name="Souza R.C."/>
            <person name="Ruiz J.C."/>
            <person name="de Andrade N.C."/>
            <person name="Paes H.C."/>
            <person name="Nicola A.M."/>
            <person name="Albuquerque P."/>
            <person name="Gerber A.L."/>
            <person name="Martins V.P."/>
            <person name="Peconick L.D."/>
            <person name="Neto A.V."/>
            <person name="Chaucanez C.B."/>
            <person name="Silva P.A."/>
            <person name="Cunha O.L."/>
            <person name="de Oliveira F.F."/>
            <person name="dos Santos T.C."/>
            <person name="Barros A.L."/>
            <person name="Soares M.A."/>
            <person name="de Oliveira L.M."/>
            <person name="Marini M.M."/>
            <person name="Villalobos-Duno H."/>
            <person name="Cunha M.M."/>
            <person name="de Hoog S."/>
            <person name="da Silveira J.F."/>
            <person name="Henrissat B."/>
            <person name="Nino-Vega G.A."/>
            <person name="Cisalpino P.S."/>
            <person name="Mora-Montes H.M."/>
            <person name="Almeida S.R."/>
            <person name="Stajich J.E."/>
            <person name="Lopes-Bezerra L.M."/>
            <person name="Vasconcelos A.T."/>
            <person name="Felipe M.S."/>
        </authorList>
    </citation>
    <scope>NUCLEOTIDE SEQUENCE [LARGE SCALE GENOMIC DNA]</scope>
    <source>
        <strain evidence="2 3">1099-18</strain>
    </source>
</reference>
<feature type="chain" id="PRO_5002454686" evidence="1">
    <location>
        <begin position="22"/>
        <end position="164"/>
    </location>
</feature>
<gene>
    <name evidence="2" type="ORF">SPSK_01278</name>
</gene>
<dbReference type="GeneID" id="27663485"/>
<evidence type="ECO:0000256" key="1">
    <source>
        <dbReference type="SAM" id="SignalP"/>
    </source>
</evidence>
<comment type="caution">
    <text evidence="2">The sequence shown here is derived from an EMBL/GenBank/DDBJ whole genome shotgun (WGS) entry which is preliminary data.</text>
</comment>
<sequence>MRFTFITALAAAAAAVSGVSAVPFASSKPEQIRSDQDPVFHFYLQAHPKNASQVVLGPEATSEYFTIGGSIQSTNTSRYLNIGGDSTSYKTLTLDAAASTTAWQLEGDTIITSTASTYGRPVELNFLVCKIDGGFWQVYLQTGSATPSGKTCSNYQSLHLPCLC</sequence>
<accession>A0A0F2LV57</accession>